<evidence type="ECO:0000313" key="3">
    <source>
        <dbReference type="Proteomes" id="UP000324897"/>
    </source>
</evidence>
<comment type="caution">
    <text evidence="2">The sequence shown here is derived from an EMBL/GenBank/DDBJ whole genome shotgun (WGS) entry which is preliminary data.</text>
</comment>
<dbReference type="Gramene" id="TVU00635">
    <property type="protein sequence ID" value="TVU00635"/>
    <property type="gene ID" value="EJB05_53935"/>
</dbReference>
<keyword evidence="3" id="KW-1185">Reference proteome</keyword>
<feature type="transmembrane region" description="Helical" evidence="1">
    <location>
        <begin position="30"/>
        <end position="50"/>
    </location>
</feature>
<evidence type="ECO:0000256" key="1">
    <source>
        <dbReference type="SAM" id="Phobius"/>
    </source>
</evidence>
<organism evidence="2 3">
    <name type="scientific">Eragrostis curvula</name>
    <name type="common">weeping love grass</name>
    <dbReference type="NCBI Taxonomy" id="38414"/>
    <lineage>
        <taxon>Eukaryota</taxon>
        <taxon>Viridiplantae</taxon>
        <taxon>Streptophyta</taxon>
        <taxon>Embryophyta</taxon>
        <taxon>Tracheophyta</taxon>
        <taxon>Spermatophyta</taxon>
        <taxon>Magnoliopsida</taxon>
        <taxon>Liliopsida</taxon>
        <taxon>Poales</taxon>
        <taxon>Poaceae</taxon>
        <taxon>PACMAD clade</taxon>
        <taxon>Chloridoideae</taxon>
        <taxon>Eragrostideae</taxon>
        <taxon>Eragrostidinae</taxon>
        <taxon>Eragrostis</taxon>
    </lineage>
</organism>
<keyword evidence="1" id="KW-0812">Transmembrane</keyword>
<protein>
    <submittedName>
        <fullName evidence="2">Uncharacterized protein</fullName>
    </submittedName>
</protein>
<evidence type="ECO:0000313" key="2">
    <source>
        <dbReference type="EMBL" id="TVU00635.1"/>
    </source>
</evidence>
<dbReference type="EMBL" id="RWGY01000564">
    <property type="protein sequence ID" value="TVU00635.1"/>
    <property type="molecule type" value="Genomic_DNA"/>
</dbReference>
<dbReference type="Proteomes" id="UP000324897">
    <property type="component" value="Unassembled WGS sequence"/>
</dbReference>
<reference evidence="2 3" key="1">
    <citation type="journal article" date="2019" name="Sci. Rep.">
        <title>A high-quality genome of Eragrostis curvula grass provides insights into Poaceae evolution and supports new strategies to enhance forage quality.</title>
        <authorList>
            <person name="Carballo J."/>
            <person name="Santos B.A.C.M."/>
            <person name="Zappacosta D."/>
            <person name="Garbus I."/>
            <person name="Selva J.P."/>
            <person name="Gallo C.A."/>
            <person name="Diaz A."/>
            <person name="Albertini E."/>
            <person name="Caccamo M."/>
            <person name="Echenique V."/>
        </authorList>
    </citation>
    <scope>NUCLEOTIDE SEQUENCE [LARGE SCALE GENOMIC DNA]</scope>
    <source>
        <strain evidence="3">cv. Victoria</strain>
        <tissue evidence="2">Leaf</tissue>
    </source>
</reference>
<accession>A0A5J9SNU1</accession>
<dbReference type="AlphaFoldDB" id="A0A5J9SNU1"/>
<proteinExistence type="predicted"/>
<keyword evidence="1" id="KW-0472">Membrane</keyword>
<sequence length="85" mass="9036">MTLVRPSRRHLARHVMGLALPAQGLHPRQALAMLFGCACFDLVIVIHTLGVGPPSLSVDLSLLGCCPGVIASNVDNEELHLAVMN</sequence>
<gene>
    <name evidence="2" type="ORF">EJB05_53935</name>
</gene>
<keyword evidence="1" id="KW-1133">Transmembrane helix</keyword>
<name>A0A5J9SNU1_9POAL</name>